<evidence type="ECO:0000256" key="1">
    <source>
        <dbReference type="SAM" id="MobiDB-lite"/>
    </source>
</evidence>
<gene>
    <name evidence="3" type="ORF">KCMC57_33810</name>
</gene>
<dbReference type="AlphaFoldDB" id="A0AB33K538"/>
<proteinExistence type="predicted"/>
<evidence type="ECO:0000313" key="3">
    <source>
        <dbReference type="EMBL" id="BFP47013.1"/>
    </source>
</evidence>
<feature type="region of interest" description="Disordered" evidence="1">
    <location>
        <begin position="31"/>
        <end position="55"/>
    </location>
</feature>
<evidence type="ECO:0000256" key="2">
    <source>
        <dbReference type="SAM" id="Phobius"/>
    </source>
</evidence>
<sequence length="101" mass="10505">MVQRAPFVAATANGSPLQRGAALSFRAYQQTESSDMTVRRRASQGPAKSQPPTAMGSRPRLIMIVMIAGCFTVLSILRPEVGAGVAAGAAVLAALHAVLKE</sequence>
<feature type="transmembrane region" description="Helical" evidence="2">
    <location>
        <begin position="61"/>
        <end position="77"/>
    </location>
</feature>
<keyword evidence="2" id="KW-0812">Transmembrane</keyword>
<feature type="transmembrane region" description="Helical" evidence="2">
    <location>
        <begin position="83"/>
        <end position="99"/>
    </location>
</feature>
<dbReference type="EMBL" id="AP035881">
    <property type="protein sequence ID" value="BFP47013.1"/>
    <property type="molecule type" value="Genomic_DNA"/>
</dbReference>
<name>A0AB33K538_9ACTN</name>
<organism evidence="3">
    <name type="scientific">Kitasatospora sp. CMC57</name>
    <dbReference type="NCBI Taxonomy" id="3231513"/>
    <lineage>
        <taxon>Bacteria</taxon>
        <taxon>Bacillati</taxon>
        <taxon>Actinomycetota</taxon>
        <taxon>Actinomycetes</taxon>
        <taxon>Kitasatosporales</taxon>
        <taxon>Streptomycetaceae</taxon>
        <taxon>Kitasatospora</taxon>
    </lineage>
</organism>
<protein>
    <submittedName>
        <fullName evidence="3">Uncharacterized protein</fullName>
    </submittedName>
</protein>
<reference evidence="3" key="1">
    <citation type="submission" date="2024-07" db="EMBL/GenBank/DDBJ databases">
        <title>Complete genome sequences of cellulolytic bacteria, Kitasatospora sp. CMC57 and Streptomyces sp. CMC78, isolated from Japanese agricultural soil.</title>
        <authorList>
            <person name="Hashimoto T."/>
            <person name="Ito M."/>
            <person name="Iwamoto M."/>
            <person name="Fukahori D."/>
            <person name="Shoda T."/>
            <person name="Sakoda M."/>
            <person name="Morohoshi T."/>
            <person name="Mitsuboshi M."/>
            <person name="Nishizawa T."/>
        </authorList>
    </citation>
    <scope>NUCLEOTIDE SEQUENCE</scope>
    <source>
        <strain evidence="3">CMC57</strain>
    </source>
</reference>
<keyword evidence="2" id="KW-0472">Membrane</keyword>
<accession>A0AB33K538</accession>
<keyword evidence="2" id="KW-1133">Transmembrane helix</keyword>